<dbReference type="SUPFAM" id="SSF56672">
    <property type="entry name" value="DNA/RNA polymerases"/>
    <property type="match status" value="1"/>
</dbReference>
<dbReference type="SUPFAM" id="SSF56219">
    <property type="entry name" value="DNase I-like"/>
    <property type="match status" value="1"/>
</dbReference>
<feature type="domain" description="Reverse transcriptase" evidence="1">
    <location>
        <begin position="402"/>
        <end position="677"/>
    </location>
</feature>
<evidence type="ECO:0000313" key="3">
    <source>
        <dbReference type="Proteomes" id="UP000694569"/>
    </source>
</evidence>
<dbReference type="Proteomes" id="UP000694569">
    <property type="component" value="Unplaced"/>
</dbReference>
<dbReference type="PROSITE" id="PS50878">
    <property type="entry name" value="RT_POL"/>
    <property type="match status" value="1"/>
</dbReference>
<dbReference type="Gene3D" id="3.60.10.10">
    <property type="entry name" value="Endonuclease/exonuclease/phosphatase"/>
    <property type="match status" value="1"/>
</dbReference>
<proteinExistence type="predicted"/>
<sequence length="1175" mass="134265">MLCDVSYTFVSIYMPNRRQHVTLHVVLDRLSTFSEGIVVVGGDLNVPLDPRCDTSTGRSGIPHNILHRVNTTLTEHRLTDCWRALHTSTRDFTHYSLAHNSYARLDYLFLPFDSLHLLHSASIGTATWSDHCPVSMTIQSPLLSPKERVWRLNETLFNSPDTLPAVHSLLQNYFLDNVTPGMPSTTVWEAHKAVVRGFFVSTGSRLKKERAAQAIELITQISALERRHKLLLEEDSYKTLLSLRAQLHTLYNLQAQKTFTRVKRINYESGNKCGRLLARALRKQRTQLYIHKMRDSQGQAVTLPGGLLSIFHSYFTDLYNSSQQLTPSLQSHIDEYLQQHIESKLSSPMRKSMELPITLEEFQAVLKSMPLGKAPGPDGLTLRYYRENSAVLAPHWLHAFNSVVEGEGLHPHSLSANITVLLKPGKDAEYCNSYRPISLLNIDVKIFAKILATRLNQFLPMLIHGDQTGFIPRWEARDNTVRVINLIHRSTGKQGGPTLFLSTDAEKAFDRVAWPYLFAILTHMGLGPNMLTWIEDLYTNPTARVSVNGILSAPIQISNGTRQGCPLSPLLLALSLEPFLQAIRSAPDIHGIRCTASTHKVAAYADDMLFFVTQPLISLPNILAAFREYGALSNLKRNFGKSEYMTANCPESLRESLLSFFPFRACKTSLRYLGLNLTPLCSDLFQANYIPILTAVEKDLSNWQMPHVTWFGRMSVLKMNILPRLLYIFQTLPIAIPSTYFRRLKSIFTQYVWGGKAPRLSQEILTAPKHKGGAGLPDMLLYYRATHLLRQLEWNSRIRSNQWVELEEEASSITLADLPWLPYAMVRTLISDHLTVLPTMAVWRRLTRCTSIAPFPSPLMPVNRLPSFTPHLHPNLGSPDKVRPDMFLKDGQPKPMNEIPLTYPDSFLTRFHHHRLITNLSRLAPLSAYQRPQTEYEMLIMTGKVPQHSISHLYSLLQRLRGTTQHFRIGWETDLCMQFSDDEWDQICSLTHSCSRASRFQESAYKLLTRWHRTPAKLMQMFPETEASCWRCNLKGATTIHIWWDCPVIVPFWERIHNIVSDLFADPISFTPETYLLHHMLLAPEIYKKSIQIILLNAAKALIPAHWKDPLPPTIKEWINTVEQIRTLEELMFSSEGLLPSHTLRWFYWSYYVIPTRHIVSPVSPPSTIKEVSNV</sequence>
<dbReference type="PANTHER" id="PTHR31635:SF196">
    <property type="entry name" value="REVERSE TRANSCRIPTASE DOMAIN-CONTAINING PROTEIN-RELATED"/>
    <property type="match status" value="1"/>
</dbReference>
<dbReference type="GeneTree" id="ENSGT00940000165023"/>
<name>A0A8C5QDU5_9ANUR</name>
<accession>A0A8C5QDU5</accession>
<dbReference type="CDD" id="cd01650">
    <property type="entry name" value="RT_nLTR_like"/>
    <property type="match status" value="1"/>
</dbReference>
<protein>
    <recommendedName>
        <fullName evidence="1">Reverse transcriptase domain-containing protein</fullName>
    </recommendedName>
</protein>
<evidence type="ECO:0000259" key="1">
    <source>
        <dbReference type="PROSITE" id="PS50878"/>
    </source>
</evidence>
<organism evidence="2 3">
    <name type="scientific">Leptobrachium leishanense</name>
    <name type="common">Leishan spiny toad</name>
    <dbReference type="NCBI Taxonomy" id="445787"/>
    <lineage>
        <taxon>Eukaryota</taxon>
        <taxon>Metazoa</taxon>
        <taxon>Chordata</taxon>
        <taxon>Craniata</taxon>
        <taxon>Vertebrata</taxon>
        <taxon>Euteleostomi</taxon>
        <taxon>Amphibia</taxon>
        <taxon>Batrachia</taxon>
        <taxon>Anura</taxon>
        <taxon>Pelobatoidea</taxon>
        <taxon>Megophryidae</taxon>
        <taxon>Leptobrachium</taxon>
    </lineage>
</organism>
<dbReference type="InterPro" id="IPR000477">
    <property type="entry name" value="RT_dom"/>
</dbReference>
<evidence type="ECO:0000313" key="2">
    <source>
        <dbReference type="Ensembl" id="ENSLLEP00000036855.1"/>
    </source>
</evidence>
<keyword evidence="3" id="KW-1185">Reference proteome</keyword>
<dbReference type="InterPro" id="IPR036691">
    <property type="entry name" value="Endo/exonu/phosph_ase_sf"/>
</dbReference>
<dbReference type="Pfam" id="PF00078">
    <property type="entry name" value="RVT_1"/>
    <property type="match status" value="1"/>
</dbReference>
<dbReference type="PANTHER" id="PTHR31635">
    <property type="entry name" value="REVERSE TRANSCRIPTASE DOMAIN-CONTAINING PROTEIN-RELATED"/>
    <property type="match status" value="1"/>
</dbReference>
<dbReference type="InterPro" id="IPR043502">
    <property type="entry name" value="DNA/RNA_pol_sf"/>
</dbReference>
<dbReference type="AlphaFoldDB" id="A0A8C5QDU5"/>
<reference evidence="2" key="1">
    <citation type="submission" date="2025-08" db="UniProtKB">
        <authorList>
            <consortium name="Ensembl"/>
        </authorList>
    </citation>
    <scope>IDENTIFICATION</scope>
</reference>
<dbReference type="Ensembl" id="ENSLLET00000038277.1">
    <property type="protein sequence ID" value="ENSLLEP00000036855.1"/>
    <property type="gene ID" value="ENSLLEG00000023351.1"/>
</dbReference>
<dbReference type="OrthoDB" id="412981at2759"/>
<reference evidence="2" key="2">
    <citation type="submission" date="2025-09" db="UniProtKB">
        <authorList>
            <consortium name="Ensembl"/>
        </authorList>
    </citation>
    <scope>IDENTIFICATION</scope>
</reference>